<evidence type="ECO:0000256" key="1">
    <source>
        <dbReference type="SAM" id="MobiDB-lite"/>
    </source>
</evidence>
<evidence type="ECO:0000313" key="2">
    <source>
        <dbReference type="EMBL" id="OWA51379.1"/>
    </source>
</evidence>
<feature type="compositionally biased region" description="Basic residues" evidence="1">
    <location>
        <begin position="1"/>
        <end position="16"/>
    </location>
</feature>
<evidence type="ECO:0008006" key="4">
    <source>
        <dbReference type="Google" id="ProtNLM"/>
    </source>
</evidence>
<reference evidence="3" key="1">
    <citation type="submission" date="2017-01" db="EMBL/GenBank/DDBJ databases">
        <title>Comparative genomics of anhydrobiosis in the tardigrade Hypsibius dujardini.</title>
        <authorList>
            <person name="Yoshida Y."/>
            <person name="Koutsovoulos G."/>
            <person name="Laetsch D."/>
            <person name="Stevens L."/>
            <person name="Kumar S."/>
            <person name="Horikawa D."/>
            <person name="Ishino K."/>
            <person name="Komine S."/>
            <person name="Tomita M."/>
            <person name="Blaxter M."/>
            <person name="Arakawa K."/>
        </authorList>
    </citation>
    <scope>NUCLEOTIDE SEQUENCE [LARGE SCALE GENOMIC DNA]</scope>
    <source>
        <strain evidence="3">Z151</strain>
    </source>
</reference>
<accession>A0A9X6RKR6</accession>
<keyword evidence="3" id="KW-1185">Reference proteome</keyword>
<evidence type="ECO:0000313" key="3">
    <source>
        <dbReference type="Proteomes" id="UP000192578"/>
    </source>
</evidence>
<comment type="caution">
    <text evidence="2">The sequence shown here is derived from an EMBL/GenBank/DDBJ whole genome shotgun (WGS) entry which is preliminary data.</text>
</comment>
<dbReference type="OrthoDB" id="10514449at2759"/>
<dbReference type="Proteomes" id="UP000192578">
    <property type="component" value="Unassembled WGS sequence"/>
</dbReference>
<gene>
    <name evidence="2" type="ORF">BV898_15864</name>
</gene>
<protein>
    <recommendedName>
        <fullName evidence="4">C2H2-type domain-containing protein</fullName>
    </recommendedName>
</protein>
<sequence>MKPAKNSKRVKVKNQRKKETPSASHVAESHNAVPASAPFRLYQCYVCAYFTASQEDFIRHLSGPEHAGHCGERTVVCNSGDCCFRTANVAKMNAHLGRKAYHYVNDRQPAILLTLGSMSGMVWDDRRKVAAATARERPTPTPKTTAAPSN</sequence>
<dbReference type="EMBL" id="MTYJ01000224">
    <property type="protein sequence ID" value="OWA51379.1"/>
    <property type="molecule type" value="Genomic_DNA"/>
</dbReference>
<name>A0A9X6RKR6_HYPEX</name>
<feature type="region of interest" description="Disordered" evidence="1">
    <location>
        <begin position="1"/>
        <end position="29"/>
    </location>
</feature>
<proteinExistence type="predicted"/>
<organism evidence="2 3">
    <name type="scientific">Hypsibius exemplaris</name>
    <name type="common">Freshwater tardigrade</name>
    <dbReference type="NCBI Taxonomy" id="2072580"/>
    <lineage>
        <taxon>Eukaryota</taxon>
        <taxon>Metazoa</taxon>
        <taxon>Ecdysozoa</taxon>
        <taxon>Tardigrada</taxon>
        <taxon>Eutardigrada</taxon>
        <taxon>Parachela</taxon>
        <taxon>Hypsibioidea</taxon>
        <taxon>Hypsibiidae</taxon>
        <taxon>Hypsibius</taxon>
    </lineage>
</organism>
<feature type="region of interest" description="Disordered" evidence="1">
    <location>
        <begin position="130"/>
        <end position="150"/>
    </location>
</feature>
<dbReference type="AlphaFoldDB" id="A0A9X6RKR6"/>